<evidence type="ECO:0000256" key="1">
    <source>
        <dbReference type="SAM" id="SignalP"/>
    </source>
</evidence>
<dbReference type="AlphaFoldDB" id="A0A1X6NL81"/>
<accession>A0A1X6NL81</accession>
<evidence type="ECO:0000313" key="2">
    <source>
        <dbReference type="EMBL" id="OSX69347.1"/>
    </source>
</evidence>
<name>A0A1X6NL81_PORUM</name>
<evidence type="ECO:0000313" key="3">
    <source>
        <dbReference type="Proteomes" id="UP000218209"/>
    </source>
</evidence>
<dbReference type="EMBL" id="KV919604">
    <property type="protein sequence ID" value="OSX69347.1"/>
    <property type="molecule type" value="Genomic_DNA"/>
</dbReference>
<protein>
    <submittedName>
        <fullName evidence="2">Uncharacterized protein</fullName>
    </submittedName>
</protein>
<feature type="signal peptide" evidence="1">
    <location>
        <begin position="1"/>
        <end position="20"/>
    </location>
</feature>
<keyword evidence="1" id="KW-0732">Signal</keyword>
<keyword evidence="3" id="KW-1185">Reference proteome</keyword>
<dbReference type="Proteomes" id="UP000218209">
    <property type="component" value="Unassembled WGS sequence"/>
</dbReference>
<reference evidence="2 3" key="1">
    <citation type="submission" date="2017-03" db="EMBL/GenBank/DDBJ databases">
        <title>WGS assembly of Porphyra umbilicalis.</title>
        <authorList>
            <person name="Brawley S.H."/>
            <person name="Blouin N.A."/>
            <person name="Ficko-Blean E."/>
            <person name="Wheeler G.L."/>
            <person name="Lohr M."/>
            <person name="Goodson H.V."/>
            <person name="Jenkins J.W."/>
            <person name="Blaby-Haas C.E."/>
            <person name="Helliwell K.E."/>
            <person name="Chan C."/>
            <person name="Marriage T."/>
            <person name="Bhattacharya D."/>
            <person name="Klein A.S."/>
            <person name="Badis Y."/>
            <person name="Brodie J."/>
            <person name="Cao Y."/>
            <person name="Collen J."/>
            <person name="Dittami S.M."/>
            <person name="Gachon C.M."/>
            <person name="Green B.R."/>
            <person name="Karpowicz S."/>
            <person name="Kim J.W."/>
            <person name="Kudahl U."/>
            <person name="Lin S."/>
            <person name="Michel G."/>
            <person name="Mittag M."/>
            <person name="Olson B.J."/>
            <person name="Pangilinan J."/>
            <person name="Peng Y."/>
            <person name="Qiu H."/>
            <person name="Shu S."/>
            <person name="Singer J.T."/>
            <person name="Smith A.G."/>
            <person name="Sprecher B.N."/>
            <person name="Wagner V."/>
            <person name="Wang W."/>
            <person name="Wang Z.-Y."/>
            <person name="Yan J."/>
            <person name="Yarish C."/>
            <person name="Zoeuner-Riek S."/>
            <person name="Zhuang Y."/>
            <person name="Zou Y."/>
            <person name="Lindquist E.A."/>
            <person name="Grimwood J."/>
            <person name="Barry K."/>
            <person name="Rokhsar D.S."/>
            <person name="Schmutz J."/>
            <person name="Stiller J.W."/>
            <person name="Grossman A.R."/>
            <person name="Prochnik S.E."/>
        </authorList>
    </citation>
    <scope>NUCLEOTIDE SEQUENCE [LARGE SCALE GENOMIC DNA]</scope>
    <source>
        <strain evidence="2">4086291</strain>
    </source>
</reference>
<proteinExistence type="predicted"/>
<organism evidence="2 3">
    <name type="scientific">Porphyra umbilicalis</name>
    <name type="common">Purple laver</name>
    <name type="synonym">Red alga</name>
    <dbReference type="NCBI Taxonomy" id="2786"/>
    <lineage>
        <taxon>Eukaryota</taxon>
        <taxon>Rhodophyta</taxon>
        <taxon>Bangiophyceae</taxon>
        <taxon>Bangiales</taxon>
        <taxon>Bangiaceae</taxon>
        <taxon>Porphyra</taxon>
    </lineage>
</organism>
<gene>
    <name evidence="2" type="ORF">BU14_1600s0001</name>
</gene>
<sequence>MGGDWREWVWPALRAAAVEAAGLRLADVVCVVEPASGVLEVLPAAEYAGWPLAVASETLERPLDKHGGRVLRVVMRTPPPTVRSFGPRSLGLV</sequence>
<feature type="chain" id="PRO_5012597841" evidence="1">
    <location>
        <begin position="21"/>
        <end position="93"/>
    </location>
</feature>